<reference evidence="2" key="1">
    <citation type="submission" date="2021-11" db="EMBL/GenBank/DDBJ databases">
        <title>Purpureocillium_takamizusanense_genome.</title>
        <authorList>
            <person name="Nguyen N.-H."/>
        </authorList>
    </citation>
    <scope>NUCLEOTIDE SEQUENCE</scope>
    <source>
        <strain evidence="2">PT3</strain>
    </source>
</reference>
<dbReference type="AlphaFoldDB" id="A0A9Q8QJZ8"/>
<feature type="compositionally biased region" description="Polar residues" evidence="1">
    <location>
        <begin position="134"/>
        <end position="145"/>
    </location>
</feature>
<organism evidence="2 3">
    <name type="scientific">Purpureocillium takamizusanense</name>
    <dbReference type="NCBI Taxonomy" id="2060973"/>
    <lineage>
        <taxon>Eukaryota</taxon>
        <taxon>Fungi</taxon>
        <taxon>Dikarya</taxon>
        <taxon>Ascomycota</taxon>
        <taxon>Pezizomycotina</taxon>
        <taxon>Sordariomycetes</taxon>
        <taxon>Hypocreomycetidae</taxon>
        <taxon>Hypocreales</taxon>
        <taxon>Ophiocordycipitaceae</taxon>
        <taxon>Purpureocillium</taxon>
    </lineage>
</organism>
<name>A0A9Q8QJZ8_9HYPO</name>
<dbReference type="Proteomes" id="UP000829364">
    <property type="component" value="Chromosome 6"/>
</dbReference>
<dbReference type="GeneID" id="72068599"/>
<evidence type="ECO:0000256" key="1">
    <source>
        <dbReference type="SAM" id="MobiDB-lite"/>
    </source>
</evidence>
<evidence type="ECO:0000313" key="2">
    <source>
        <dbReference type="EMBL" id="UNI20576.1"/>
    </source>
</evidence>
<accession>A0A9Q8QJZ8</accession>
<dbReference type="KEGG" id="ptkz:JDV02_006650"/>
<gene>
    <name evidence="2" type="ORF">JDV02_006650</name>
</gene>
<keyword evidence="3" id="KW-1185">Reference proteome</keyword>
<evidence type="ECO:0000313" key="3">
    <source>
        <dbReference type="Proteomes" id="UP000829364"/>
    </source>
</evidence>
<sequence>MPIDAVRAASAFSPVLRFALGSVSSGDHDSLPCISSNTALFPLRKPNGRRPEKKNLTEAAIPVGTDGRATTSRPRRATYVPPPSCWRCARFVRVSAPKNVVQQLLQVEPAADVSHRNHRFPYPPAREALPPTFLTPSNDLRQQRD</sequence>
<protein>
    <submittedName>
        <fullName evidence="2">Uncharacterized protein</fullName>
    </submittedName>
</protein>
<dbReference type="EMBL" id="CP086359">
    <property type="protein sequence ID" value="UNI20576.1"/>
    <property type="molecule type" value="Genomic_DNA"/>
</dbReference>
<feature type="region of interest" description="Disordered" evidence="1">
    <location>
        <begin position="122"/>
        <end position="145"/>
    </location>
</feature>
<proteinExistence type="predicted"/>
<dbReference type="RefSeq" id="XP_047844057.1">
    <property type="nucleotide sequence ID" value="XM_047988065.1"/>
</dbReference>